<gene>
    <name evidence="2" type="ORF">D8674_013061</name>
</gene>
<sequence>MSTLASSTTAKPSQLHLLPRTGLRIHDLNIALNKTMKPSIPSTIPMTLSSPPPSRPSTPPAVNTIVRDLMQRIRWPLLPS</sequence>
<dbReference type="Proteomes" id="UP000327157">
    <property type="component" value="Chromosome 15"/>
</dbReference>
<comment type="caution">
    <text evidence="2">The sequence shown here is derived from an EMBL/GenBank/DDBJ whole genome shotgun (WGS) entry which is preliminary data.</text>
</comment>
<accession>A0A5N5GU38</accession>
<name>A0A5N5GU38_9ROSA</name>
<keyword evidence="3" id="KW-1185">Reference proteome</keyword>
<evidence type="ECO:0000313" key="2">
    <source>
        <dbReference type="EMBL" id="KAB2617192.1"/>
    </source>
</evidence>
<dbReference type="AlphaFoldDB" id="A0A5N5GU38"/>
<reference evidence="2 3" key="1">
    <citation type="submission" date="2019-09" db="EMBL/GenBank/DDBJ databases">
        <authorList>
            <person name="Ou C."/>
        </authorList>
    </citation>
    <scope>NUCLEOTIDE SEQUENCE [LARGE SCALE GENOMIC DNA]</scope>
    <source>
        <strain evidence="2">S2</strain>
        <tissue evidence="2">Leaf</tissue>
    </source>
</reference>
<feature type="region of interest" description="Disordered" evidence="1">
    <location>
        <begin position="41"/>
        <end position="60"/>
    </location>
</feature>
<reference evidence="2 3" key="3">
    <citation type="submission" date="2019-11" db="EMBL/GenBank/DDBJ databases">
        <title>A de novo genome assembly of a pear dwarfing rootstock.</title>
        <authorList>
            <person name="Wang F."/>
            <person name="Wang J."/>
            <person name="Li S."/>
            <person name="Zhang Y."/>
            <person name="Fang M."/>
            <person name="Ma L."/>
            <person name="Zhao Y."/>
            <person name="Jiang S."/>
        </authorList>
    </citation>
    <scope>NUCLEOTIDE SEQUENCE [LARGE SCALE GENOMIC DNA]</scope>
    <source>
        <strain evidence="2">S2</strain>
        <tissue evidence="2">Leaf</tissue>
    </source>
</reference>
<proteinExistence type="predicted"/>
<dbReference type="EMBL" id="SMOL01000401">
    <property type="protein sequence ID" value="KAB2617192.1"/>
    <property type="molecule type" value="Genomic_DNA"/>
</dbReference>
<reference evidence="3" key="2">
    <citation type="submission" date="2019-10" db="EMBL/GenBank/DDBJ databases">
        <title>A de novo genome assembly of a pear dwarfing rootstock.</title>
        <authorList>
            <person name="Wang F."/>
            <person name="Wang J."/>
            <person name="Li S."/>
            <person name="Zhang Y."/>
            <person name="Fang M."/>
            <person name="Ma L."/>
            <person name="Zhao Y."/>
            <person name="Jiang S."/>
        </authorList>
    </citation>
    <scope>NUCLEOTIDE SEQUENCE [LARGE SCALE GENOMIC DNA]</scope>
</reference>
<feature type="compositionally biased region" description="Pro residues" evidence="1">
    <location>
        <begin position="50"/>
        <end position="59"/>
    </location>
</feature>
<evidence type="ECO:0000256" key="1">
    <source>
        <dbReference type="SAM" id="MobiDB-lite"/>
    </source>
</evidence>
<organism evidence="2 3">
    <name type="scientific">Pyrus ussuriensis x Pyrus communis</name>
    <dbReference type="NCBI Taxonomy" id="2448454"/>
    <lineage>
        <taxon>Eukaryota</taxon>
        <taxon>Viridiplantae</taxon>
        <taxon>Streptophyta</taxon>
        <taxon>Embryophyta</taxon>
        <taxon>Tracheophyta</taxon>
        <taxon>Spermatophyta</taxon>
        <taxon>Magnoliopsida</taxon>
        <taxon>eudicotyledons</taxon>
        <taxon>Gunneridae</taxon>
        <taxon>Pentapetalae</taxon>
        <taxon>rosids</taxon>
        <taxon>fabids</taxon>
        <taxon>Rosales</taxon>
        <taxon>Rosaceae</taxon>
        <taxon>Amygdaloideae</taxon>
        <taxon>Maleae</taxon>
        <taxon>Pyrus</taxon>
    </lineage>
</organism>
<evidence type="ECO:0000313" key="3">
    <source>
        <dbReference type="Proteomes" id="UP000327157"/>
    </source>
</evidence>
<protein>
    <submittedName>
        <fullName evidence="2">Uncharacterized protein</fullName>
    </submittedName>
</protein>